<organism evidence="4 5">
    <name type="scientific">Takifugu bimaculatus</name>
    <dbReference type="NCBI Taxonomy" id="433685"/>
    <lineage>
        <taxon>Eukaryota</taxon>
        <taxon>Metazoa</taxon>
        <taxon>Chordata</taxon>
        <taxon>Craniata</taxon>
        <taxon>Vertebrata</taxon>
        <taxon>Euteleostomi</taxon>
        <taxon>Actinopterygii</taxon>
        <taxon>Neopterygii</taxon>
        <taxon>Teleostei</taxon>
        <taxon>Neoteleostei</taxon>
        <taxon>Acanthomorphata</taxon>
        <taxon>Eupercaria</taxon>
        <taxon>Tetraodontiformes</taxon>
        <taxon>Tetradontoidea</taxon>
        <taxon>Tetraodontidae</taxon>
        <taxon>Takifugu</taxon>
    </lineage>
</organism>
<evidence type="ECO:0000259" key="3">
    <source>
        <dbReference type="Pfam" id="PF02668"/>
    </source>
</evidence>
<dbReference type="GO" id="GO:0005739">
    <property type="term" value="C:mitochondrion"/>
    <property type="evidence" value="ECO:0007669"/>
    <property type="project" value="TreeGrafter"/>
</dbReference>
<evidence type="ECO:0000256" key="1">
    <source>
        <dbReference type="ARBA" id="ARBA00023002"/>
    </source>
</evidence>
<dbReference type="Gene3D" id="3.60.130.10">
    <property type="entry name" value="Clavaminate synthase-like"/>
    <property type="match status" value="1"/>
</dbReference>
<sequence>MRRGWWRWSGRMEAAVCTPSPGSETTVSVHCVPWTRLRRGSCCCPTLISTPGLMPSSSPAMATCPLCGRRSTPASFRQTGCRDAVSLQLPDGPYRKSFSSMSGFIGMQPFRCPRPTSTEVLHDDKAALAWLLALRRVGIVYLRGAPAEEGQVARLVERIGYLRLTFYGHTWHVKDKPMANNVAYTSGMLIVHTDYPALHFAPGVQFLHCISQAAEGGESQVVDGFHMAEQLRKEDPEAFRILTSTLVDFTDTGEDYCDFMLQSKKCIIDVDLEGRVKGINYNNCHQRLGAGPARRPGPALLQSSEDICGHHDPAREHGHLPDGVW</sequence>
<feature type="domain" description="TauD/TfdA-like" evidence="3">
    <location>
        <begin position="123"/>
        <end position="293"/>
    </location>
</feature>
<dbReference type="SUPFAM" id="SSF51197">
    <property type="entry name" value="Clavaminate synthase-like"/>
    <property type="match status" value="1"/>
</dbReference>
<dbReference type="InterPro" id="IPR003819">
    <property type="entry name" value="TauD/TfdA-like"/>
</dbReference>
<name>A0A4Z2BEJ4_9TELE</name>
<dbReference type="PANTHER" id="PTHR10696">
    <property type="entry name" value="GAMMA-BUTYROBETAINE HYDROXYLASE-RELATED"/>
    <property type="match status" value="1"/>
</dbReference>
<keyword evidence="1" id="KW-0560">Oxidoreductase</keyword>
<protein>
    <recommendedName>
        <fullName evidence="3">TauD/TfdA-like domain-containing protein</fullName>
    </recommendedName>
</protein>
<feature type="region of interest" description="Disordered" evidence="2">
    <location>
        <begin position="294"/>
        <end position="325"/>
    </location>
</feature>
<keyword evidence="5" id="KW-1185">Reference proteome</keyword>
<evidence type="ECO:0000256" key="2">
    <source>
        <dbReference type="SAM" id="MobiDB-lite"/>
    </source>
</evidence>
<comment type="caution">
    <text evidence="4">The sequence shown here is derived from an EMBL/GenBank/DDBJ whole genome shotgun (WGS) entry which is preliminary data.</text>
</comment>
<dbReference type="AlphaFoldDB" id="A0A4Z2BEJ4"/>
<dbReference type="PANTHER" id="PTHR10696:SF33">
    <property type="entry name" value="GAMMA-BUTYROBETAINE DIOXYGENASE"/>
    <property type="match status" value="1"/>
</dbReference>
<evidence type="ECO:0000313" key="4">
    <source>
        <dbReference type="EMBL" id="TNM90794.1"/>
    </source>
</evidence>
<gene>
    <name evidence="4" type="ORF">fugu_003083</name>
</gene>
<feature type="compositionally biased region" description="Basic and acidic residues" evidence="2">
    <location>
        <begin position="307"/>
        <end position="325"/>
    </location>
</feature>
<dbReference type="GO" id="GO:0045329">
    <property type="term" value="P:carnitine biosynthetic process"/>
    <property type="evidence" value="ECO:0007669"/>
    <property type="project" value="TreeGrafter"/>
</dbReference>
<reference evidence="4 5" key="1">
    <citation type="submission" date="2019-04" db="EMBL/GenBank/DDBJ databases">
        <title>The sequence and de novo assembly of Takifugu bimaculatus genome using PacBio and Hi-C technologies.</title>
        <authorList>
            <person name="Xu P."/>
            <person name="Liu B."/>
            <person name="Zhou Z."/>
        </authorList>
    </citation>
    <scope>NUCLEOTIDE SEQUENCE [LARGE SCALE GENOMIC DNA]</scope>
    <source>
        <strain evidence="4">TB-2018</strain>
        <tissue evidence="4">Muscle</tissue>
    </source>
</reference>
<dbReference type="GO" id="GO:0008336">
    <property type="term" value="F:gamma-butyrobetaine dioxygenase activity"/>
    <property type="evidence" value="ECO:0007669"/>
    <property type="project" value="TreeGrafter"/>
</dbReference>
<dbReference type="InterPro" id="IPR042098">
    <property type="entry name" value="TauD-like_sf"/>
</dbReference>
<dbReference type="EMBL" id="SWLE01000016">
    <property type="protein sequence ID" value="TNM90794.1"/>
    <property type="molecule type" value="Genomic_DNA"/>
</dbReference>
<dbReference type="Proteomes" id="UP000516260">
    <property type="component" value="Chromosome 3"/>
</dbReference>
<dbReference type="InterPro" id="IPR050411">
    <property type="entry name" value="AlphaKG_dependent_hydroxylases"/>
</dbReference>
<proteinExistence type="predicted"/>
<dbReference type="Pfam" id="PF02668">
    <property type="entry name" value="TauD"/>
    <property type="match status" value="1"/>
</dbReference>
<evidence type="ECO:0000313" key="5">
    <source>
        <dbReference type="Proteomes" id="UP000516260"/>
    </source>
</evidence>
<accession>A0A4Z2BEJ4</accession>